<feature type="region of interest" description="Disordered" evidence="1">
    <location>
        <begin position="285"/>
        <end position="316"/>
    </location>
</feature>
<organism evidence="4 5">
    <name type="scientific">Caedimonas varicaedens</name>
    <dbReference type="NCBI Taxonomy" id="1629334"/>
    <lineage>
        <taxon>Bacteria</taxon>
        <taxon>Pseudomonadati</taxon>
        <taxon>Pseudomonadota</taxon>
        <taxon>Alphaproteobacteria</taxon>
        <taxon>Holosporales</taxon>
        <taxon>Caedimonadaceae</taxon>
        <taxon>Caedimonas</taxon>
    </lineage>
</organism>
<keyword evidence="5" id="KW-1185">Reference proteome</keyword>
<dbReference type="STRING" id="1629334.Cva_00423"/>
<dbReference type="EMBL" id="BBVC01000017">
    <property type="protein sequence ID" value="GAO97783.1"/>
    <property type="molecule type" value="Genomic_DNA"/>
</dbReference>
<dbReference type="Pfam" id="PF06586">
    <property type="entry name" value="TraK_N"/>
    <property type="match status" value="1"/>
</dbReference>
<dbReference type="InterPro" id="IPR010563">
    <property type="entry name" value="TraK_N"/>
</dbReference>
<name>A0A0K8MC37_9PROT</name>
<feature type="domain" description="TraK C-terminal" evidence="3">
    <location>
        <begin position="187"/>
        <end position="278"/>
    </location>
</feature>
<proteinExistence type="predicted"/>
<evidence type="ECO:0000259" key="3">
    <source>
        <dbReference type="Pfam" id="PF23536"/>
    </source>
</evidence>
<dbReference type="AlphaFoldDB" id="A0A0K8MC37"/>
<dbReference type="Proteomes" id="UP000036771">
    <property type="component" value="Unassembled WGS sequence"/>
</dbReference>
<protein>
    <submittedName>
        <fullName evidence="4">TraK protein</fullName>
    </submittedName>
</protein>
<feature type="domain" description="TraK N-terminal" evidence="2">
    <location>
        <begin position="73"/>
        <end position="162"/>
    </location>
</feature>
<accession>A0A0K8MC37</accession>
<evidence type="ECO:0000259" key="2">
    <source>
        <dbReference type="Pfam" id="PF06586"/>
    </source>
</evidence>
<evidence type="ECO:0000313" key="4">
    <source>
        <dbReference type="EMBL" id="GAO97783.1"/>
    </source>
</evidence>
<comment type="caution">
    <text evidence="4">The sequence shown here is derived from an EMBL/GenBank/DDBJ whole genome shotgun (WGS) entry which is preliminary data.</text>
</comment>
<reference evidence="4 5" key="1">
    <citation type="submission" date="2015-03" db="EMBL/GenBank/DDBJ databases">
        <title>Caedibacter varicaedens, whole genome shotgun sequence.</title>
        <authorList>
            <person name="Suzuki H."/>
            <person name="Dapper A.L."/>
            <person name="Gibson A.K."/>
            <person name="Jackson C."/>
            <person name="Lee H."/>
            <person name="Pejaver V.R."/>
            <person name="Doak T."/>
            <person name="Lynch M."/>
        </authorList>
    </citation>
    <scope>NUCLEOTIDE SEQUENCE [LARGE SCALE GENOMIC DNA]</scope>
</reference>
<gene>
    <name evidence="4" type="ORF">Cva_00423</name>
</gene>
<sequence>MTKTDIFLQILFPRRRKLEGRVRNDRASVGWIRNLPHGRKRQRFSLGKFRTAGRNMALVMLMGLMPVYGAVPLNDTAVMDVNISRKGLTRLSVKGDGIQDIFVYPVISGEVALQDAVQLHKSGHVFMAPEGIKEPFYLTVITQKGHVQDLKISPMTQQSVPLILTLPESPQDPHDALQQERNVLEKYLLSALQGIPPRGFTQLSLSDASSRQIGNLAVTPLHLYGSDRYLLSVCDLENTGEQDLTLMAESFLSSSDLAVVFERPVLTPQSKIRMVIVSPRHEGLPVLSDDNPVLTEPLSPSPSPSSSPPTIKGDPE</sequence>
<evidence type="ECO:0000256" key="1">
    <source>
        <dbReference type="SAM" id="MobiDB-lite"/>
    </source>
</evidence>
<dbReference type="Pfam" id="PF23536">
    <property type="entry name" value="TraK_C"/>
    <property type="match status" value="1"/>
</dbReference>
<evidence type="ECO:0000313" key="5">
    <source>
        <dbReference type="Proteomes" id="UP000036771"/>
    </source>
</evidence>
<dbReference type="InterPro" id="IPR055397">
    <property type="entry name" value="TraK_C"/>
</dbReference>